<evidence type="ECO:0000259" key="1">
    <source>
        <dbReference type="PROSITE" id="PS50878"/>
    </source>
</evidence>
<feature type="domain" description="Reverse transcriptase" evidence="1">
    <location>
        <begin position="1"/>
        <end position="139"/>
    </location>
</feature>
<protein>
    <recommendedName>
        <fullName evidence="1">Reverse transcriptase domain-containing protein</fullName>
    </recommendedName>
</protein>
<feature type="non-terminal residue" evidence="2">
    <location>
        <position position="1"/>
    </location>
</feature>
<dbReference type="PANTHER" id="PTHR33332">
    <property type="entry name" value="REVERSE TRANSCRIPTASE DOMAIN-CONTAINING PROTEIN"/>
    <property type="match status" value="1"/>
</dbReference>
<organism evidence="2 3">
    <name type="scientific">Rotaria magnacalcarata</name>
    <dbReference type="NCBI Taxonomy" id="392030"/>
    <lineage>
        <taxon>Eukaryota</taxon>
        <taxon>Metazoa</taxon>
        <taxon>Spiralia</taxon>
        <taxon>Gnathifera</taxon>
        <taxon>Rotifera</taxon>
        <taxon>Eurotatoria</taxon>
        <taxon>Bdelloidea</taxon>
        <taxon>Philodinida</taxon>
        <taxon>Philodinidae</taxon>
        <taxon>Rotaria</taxon>
    </lineage>
</organism>
<gene>
    <name evidence="2" type="ORF">SMN809_LOCUS48547</name>
</gene>
<name>A0A8S3BHR3_9BILA</name>
<proteinExistence type="predicted"/>
<dbReference type="PROSITE" id="PS50878">
    <property type="entry name" value="RT_POL"/>
    <property type="match status" value="1"/>
</dbReference>
<evidence type="ECO:0000313" key="3">
    <source>
        <dbReference type="Proteomes" id="UP000676336"/>
    </source>
</evidence>
<sequence length="220" mass="25187">LIYKFNDLRLPTYIIKYLISFLESRTATVELDNTSSRLFTLSSGTPQGSPLSPLLFTIYTSDSMNGIPPHTEHGLFADDTALWTSSHQLTNLNNRLQQSINEFEKWCKHLSLKEVQNPVQVKVENIITQPATSTRYLVLLSVDNKIWDRIQIIQNKALRVALGLPHYTSVDYIHRIANIPRIKDYAVNLLERSTSTAASNNEMIYHRSLQDILQTSRTQQ</sequence>
<reference evidence="2" key="1">
    <citation type="submission" date="2021-02" db="EMBL/GenBank/DDBJ databases">
        <authorList>
            <person name="Nowell W R."/>
        </authorList>
    </citation>
    <scope>NUCLEOTIDE SEQUENCE</scope>
</reference>
<dbReference type="InterPro" id="IPR000477">
    <property type="entry name" value="RT_dom"/>
</dbReference>
<dbReference type="InterPro" id="IPR043502">
    <property type="entry name" value="DNA/RNA_pol_sf"/>
</dbReference>
<dbReference type="Proteomes" id="UP000676336">
    <property type="component" value="Unassembled WGS sequence"/>
</dbReference>
<dbReference type="EMBL" id="CAJOBI010156245">
    <property type="protein sequence ID" value="CAF4832336.1"/>
    <property type="molecule type" value="Genomic_DNA"/>
</dbReference>
<dbReference type="Pfam" id="PF00078">
    <property type="entry name" value="RVT_1"/>
    <property type="match status" value="1"/>
</dbReference>
<evidence type="ECO:0000313" key="2">
    <source>
        <dbReference type="EMBL" id="CAF4832336.1"/>
    </source>
</evidence>
<dbReference type="AlphaFoldDB" id="A0A8S3BHR3"/>
<accession>A0A8S3BHR3</accession>
<dbReference type="SUPFAM" id="SSF56672">
    <property type="entry name" value="DNA/RNA polymerases"/>
    <property type="match status" value="1"/>
</dbReference>
<comment type="caution">
    <text evidence="2">The sequence shown here is derived from an EMBL/GenBank/DDBJ whole genome shotgun (WGS) entry which is preliminary data.</text>
</comment>